<comment type="subcellular location">
    <subcellularLocation>
        <location evidence="1">Cell membrane</location>
        <topology evidence="1">Multi-pass membrane protein</topology>
    </subcellularLocation>
</comment>
<evidence type="ECO:0000256" key="6">
    <source>
        <dbReference type="SAM" id="Phobius"/>
    </source>
</evidence>
<feature type="transmembrane region" description="Helical" evidence="6">
    <location>
        <begin position="113"/>
        <end position="132"/>
    </location>
</feature>
<keyword evidence="8" id="KW-1185">Reference proteome</keyword>
<keyword evidence="2" id="KW-1003">Cell membrane</keyword>
<keyword evidence="4 6" id="KW-1133">Transmembrane helix</keyword>
<dbReference type="Pfam" id="PF01810">
    <property type="entry name" value="LysE"/>
    <property type="match status" value="1"/>
</dbReference>
<reference evidence="7 8" key="1">
    <citation type="submission" date="2017-10" db="EMBL/GenBank/DDBJ databases">
        <title>The draft genome sequence of Lewinella nigricans NBRC 102662.</title>
        <authorList>
            <person name="Wang K."/>
        </authorList>
    </citation>
    <scope>NUCLEOTIDE SEQUENCE [LARGE SCALE GENOMIC DNA]</scope>
    <source>
        <strain evidence="7 8">NBRC 102662</strain>
    </source>
</reference>
<protein>
    <recommendedName>
        <fullName evidence="9">Lysine transporter LysE</fullName>
    </recommendedName>
</protein>
<accession>A0A2D0N403</accession>
<name>A0A2D0N403_FLAN2</name>
<dbReference type="OrthoDB" id="679767at2"/>
<evidence type="ECO:0000256" key="2">
    <source>
        <dbReference type="ARBA" id="ARBA00022475"/>
    </source>
</evidence>
<gene>
    <name evidence="7" type="ORF">CRP01_28930</name>
</gene>
<dbReference type="EMBL" id="PDUD01000034">
    <property type="protein sequence ID" value="PHN03106.1"/>
    <property type="molecule type" value="Genomic_DNA"/>
</dbReference>
<evidence type="ECO:0008006" key="9">
    <source>
        <dbReference type="Google" id="ProtNLM"/>
    </source>
</evidence>
<organism evidence="7 8">
    <name type="scientific">Flavilitoribacter nigricans (strain ATCC 23147 / DSM 23189 / NBRC 102662 / NCIMB 1420 / SS-2)</name>
    <name type="common">Lewinella nigricans</name>
    <dbReference type="NCBI Taxonomy" id="1122177"/>
    <lineage>
        <taxon>Bacteria</taxon>
        <taxon>Pseudomonadati</taxon>
        <taxon>Bacteroidota</taxon>
        <taxon>Saprospiria</taxon>
        <taxon>Saprospirales</taxon>
        <taxon>Lewinellaceae</taxon>
        <taxon>Flavilitoribacter</taxon>
    </lineage>
</organism>
<dbReference type="GO" id="GO:0005886">
    <property type="term" value="C:plasma membrane"/>
    <property type="evidence" value="ECO:0007669"/>
    <property type="project" value="UniProtKB-SubCell"/>
</dbReference>
<feature type="transmembrane region" description="Helical" evidence="6">
    <location>
        <begin position="77"/>
        <end position="101"/>
    </location>
</feature>
<dbReference type="PANTHER" id="PTHR30086:SF20">
    <property type="entry name" value="ARGININE EXPORTER PROTEIN ARGO-RELATED"/>
    <property type="match status" value="1"/>
</dbReference>
<evidence type="ECO:0000256" key="5">
    <source>
        <dbReference type="ARBA" id="ARBA00023136"/>
    </source>
</evidence>
<evidence type="ECO:0000256" key="4">
    <source>
        <dbReference type="ARBA" id="ARBA00022989"/>
    </source>
</evidence>
<dbReference type="GO" id="GO:0015171">
    <property type="term" value="F:amino acid transmembrane transporter activity"/>
    <property type="evidence" value="ECO:0007669"/>
    <property type="project" value="TreeGrafter"/>
</dbReference>
<evidence type="ECO:0000313" key="8">
    <source>
        <dbReference type="Proteomes" id="UP000223913"/>
    </source>
</evidence>
<feature type="transmembrane region" description="Helical" evidence="6">
    <location>
        <begin position="153"/>
        <end position="179"/>
    </location>
</feature>
<dbReference type="PANTHER" id="PTHR30086">
    <property type="entry name" value="ARGININE EXPORTER PROTEIN ARGO"/>
    <property type="match status" value="1"/>
</dbReference>
<evidence type="ECO:0000256" key="1">
    <source>
        <dbReference type="ARBA" id="ARBA00004651"/>
    </source>
</evidence>
<proteinExistence type="predicted"/>
<keyword evidence="3 6" id="KW-0812">Transmembrane</keyword>
<feature type="transmembrane region" description="Helical" evidence="6">
    <location>
        <begin position="43"/>
        <end position="65"/>
    </location>
</feature>
<evidence type="ECO:0000256" key="3">
    <source>
        <dbReference type="ARBA" id="ARBA00022692"/>
    </source>
</evidence>
<keyword evidence="5 6" id="KW-0472">Membrane</keyword>
<evidence type="ECO:0000313" key="7">
    <source>
        <dbReference type="EMBL" id="PHN03106.1"/>
    </source>
</evidence>
<feature type="transmembrane region" description="Helical" evidence="6">
    <location>
        <begin position="191"/>
        <end position="210"/>
    </location>
</feature>
<comment type="caution">
    <text evidence="7">The sequence shown here is derived from an EMBL/GenBank/DDBJ whole genome shotgun (WGS) entry which is preliminary data.</text>
</comment>
<dbReference type="Proteomes" id="UP000223913">
    <property type="component" value="Unassembled WGS sequence"/>
</dbReference>
<dbReference type="AlphaFoldDB" id="A0A2D0N403"/>
<feature type="transmembrane region" description="Helical" evidence="6">
    <location>
        <begin position="230"/>
        <end position="247"/>
    </location>
</feature>
<sequence>MLRISSPVCGAKFAGADLLLKSSAVKCSPWLASSYYYFEVANLWNGIQLGLALSLITGPILFALIQAGVERGFRAGAALGAGIWISDLLFILTVFMSSAFLESIVSNDSVLRWLGIIGSIILMLIGLGTLLSKPPKMKYVAEIGTQRSPYHLLWLKGFAINTFNPFTFFFWISVMTGIVLAKDLDQSDATLFFTGILGTIILTDLTKVILAKRIRRFLKWKHLVWLRRIAGIALLLFGVVLLGRVLWEFA</sequence>
<dbReference type="InterPro" id="IPR001123">
    <property type="entry name" value="LeuE-type"/>
</dbReference>